<dbReference type="SMART" id="SM00862">
    <property type="entry name" value="Trans_reg_C"/>
    <property type="match status" value="1"/>
</dbReference>
<evidence type="ECO:0000256" key="6">
    <source>
        <dbReference type="PROSITE-ProRule" id="PRU00169"/>
    </source>
</evidence>
<gene>
    <name evidence="10" type="ORF">JWV37_05305</name>
</gene>
<evidence type="ECO:0000256" key="1">
    <source>
        <dbReference type="ARBA" id="ARBA00022553"/>
    </source>
</evidence>
<dbReference type="Gene3D" id="3.40.50.2300">
    <property type="match status" value="1"/>
</dbReference>
<dbReference type="SMART" id="SM00448">
    <property type="entry name" value="REC"/>
    <property type="match status" value="1"/>
</dbReference>
<keyword evidence="4 7" id="KW-0238">DNA-binding</keyword>
<name>A0ABS2WRA7_9BACT</name>
<dbReference type="PANTHER" id="PTHR48111">
    <property type="entry name" value="REGULATOR OF RPOS"/>
    <property type="match status" value="1"/>
</dbReference>
<feature type="DNA-binding region" description="OmpR/PhoB-type" evidence="7">
    <location>
        <begin position="124"/>
        <end position="223"/>
    </location>
</feature>
<keyword evidence="3" id="KW-0805">Transcription regulation</keyword>
<keyword evidence="5" id="KW-0804">Transcription</keyword>
<dbReference type="Proteomes" id="UP000703590">
    <property type="component" value="Unassembled WGS sequence"/>
</dbReference>
<organism evidence="10 11">
    <name type="scientific">Sulfurospirillum tamanense</name>
    <dbReference type="NCBI Taxonomy" id="2813362"/>
    <lineage>
        <taxon>Bacteria</taxon>
        <taxon>Pseudomonadati</taxon>
        <taxon>Campylobacterota</taxon>
        <taxon>Epsilonproteobacteria</taxon>
        <taxon>Campylobacterales</taxon>
        <taxon>Sulfurospirillaceae</taxon>
        <taxon>Sulfurospirillum</taxon>
    </lineage>
</organism>
<dbReference type="Gene3D" id="1.10.10.10">
    <property type="entry name" value="Winged helix-like DNA-binding domain superfamily/Winged helix DNA-binding domain"/>
    <property type="match status" value="1"/>
</dbReference>
<comment type="caution">
    <text evidence="10">The sequence shown here is derived from an EMBL/GenBank/DDBJ whole genome shotgun (WGS) entry which is preliminary data.</text>
</comment>
<dbReference type="EMBL" id="JAFHKK010000008">
    <property type="protein sequence ID" value="MBN2964188.1"/>
    <property type="molecule type" value="Genomic_DNA"/>
</dbReference>
<reference evidence="10 11" key="2">
    <citation type="submission" date="2021-02" db="EMBL/GenBank/DDBJ databases">
        <title>Sulfurospirillum tamanensis sp. nov.</title>
        <authorList>
            <person name="Frolova A."/>
            <person name="Merkel A."/>
            <person name="Slobodkin A."/>
        </authorList>
    </citation>
    <scope>NUCLEOTIDE SEQUENCE [LARGE SCALE GENOMIC DNA]</scope>
    <source>
        <strain evidence="10 11">T05b</strain>
    </source>
</reference>
<dbReference type="InterPro" id="IPR039420">
    <property type="entry name" value="WalR-like"/>
</dbReference>
<reference evidence="10 11" key="3">
    <citation type="submission" date="2021-02" db="EMBL/GenBank/DDBJ databases">
        <authorList>
            <person name="Merkel A.Y."/>
        </authorList>
    </citation>
    <scope>NUCLEOTIDE SEQUENCE [LARGE SCALE GENOMIC DNA]</scope>
    <source>
        <strain evidence="10 11">T05b</strain>
    </source>
</reference>
<dbReference type="RefSeq" id="WP_205458734.1">
    <property type="nucleotide sequence ID" value="NZ_JAFHKK010000008.1"/>
</dbReference>
<dbReference type="SUPFAM" id="SSF52172">
    <property type="entry name" value="CheY-like"/>
    <property type="match status" value="1"/>
</dbReference>
<dbReference type="CDD" id="cd00383">
    <property type="entry name" value="trans_reg_C"/>
    <property type="match status" value="1"/>
</dbReference>
<dbReference type="Pfam" id="PF00072">
    <property type="entry name" value="Response_reg"/>
    <property type="match status" value="1"/>
</dbReference>
<evidence type="ECO:0000313" key="11">
    <source>
        <dbReference type="Proteomes" id="UP000703590"/>
    </source>
</evidence>
<feature type="domain" description="Response regulatory" evidence="8">
    <location>
        <begin position="3"/>
        <end position="116"/>
    </location>
</feature>
<sequence length="223" mass="25270">MTQILMIEDDLELAEILTEYLEQFDIKITTAHDPYIGISTLDTGKFDLLILDLTLPGIDGLDVCKEIRKKHTIPIIISSARHDITDKVTALENGADDYLPKPYNPRELEARIKSHLRRHTLSHTPQESVCDLILDEYQMSITHKGVPLHLTAAEYGILSYLMKKEGGVVSREELIYNCEAINEETTNKSIDVIIGRIRQKLGENPKSPKHIHAVRGVGYKFLK</sequence>
<dbReference type="InterPro" id="IPR001789">
    <property type="entry name" value="Sig_transdc_resp-reg_receiver"/>
</dbReference>
<evidence type="ECO:0000256" key="2">
    <source>
        <dbReference type="ARBA" id="ARBA00023012"/>
    </source>
</evidence>
<dbReference type="InterPro" id="IPR036388">
    <property type="entry name" value="WH-like_DNA-bd_sf"/>
</dbReference>
<keyword evidence="2" id="KW-0902">Two-component regulatory system</keyword>
<evidence type="ECO:0000256" key="4">
    <source>
        <dbReference type="ARBA" id="ARBA00023125"/>
    </source>
</evidence>
<feature type="modified residue" description="4-aspartylphosphate" evidence="6">
    <location>
        <position position="52"/>
    </location>
</feature>
<dbReference type="PROSITE" id="PS50110">
    <property type="entry name" value="RESPONSE_REGULATORY"/>
    <property type="match status" value="1"/>
</dbReference>
<accession>A0ABS2WRA7</accession>
<keyword evidence="1 6" id="KW-0597">Phosphoprotein</keyword>
<dbReference type="InterPro" id="IPR001867">
    <property type="entry name" value="OmpR/PhoB-type_DNA-bd"/>
</dbReference>
<evidence type="ECO:0000256" key="7">
    <source>
        <dbReference type="PROSITE-ProRule" id="PRU01091"/>
    </source>
</evidence>
<dbReference type="PROSITE" id="PS51755">
    <property type="entry name" value="OMPR_PHOB"/>
    <property type="match status" value="1"/>
</dbReference>
<reference evidence="11" key="1">
    <citation type="submission" date="2021-02" db="EMBL/GenBank/DDBJ databases">
        <title>Sulfurospirillum tamanensis sp. nov.</title>
        <authorList>
            <person name="Merkel A.Y."/>
        </authorList>
    </citation>
    <scope>NUCLEOTIDE SEQUENCE [LARGE SCALE GENOMIC DNA]</scope>
    <source>
        <strain evidence="11">T05b</strain>
    </source>
</reference>
<keyword evidence="11" id="KW-1185">Reference proteome</keyword>
<evidence type="ECO:0000313" key="10">
    <source>
        <dbReference type="EMBL" id="MBN2964188.1"/>
    </source>
</evidence>
<protein>
    <submittedName>
        <fullName evidence="10">Response regulator transcription factor</fullName>
    </submittedName>
</protein>
<evidence type="ECO:0000256" key="3">
    <source>
        <dbReference type="ARBA" id="ARBA00023015"/>
    </source>
</evidence>
<dbReference type="PANTHER" id="PTHR48111:SF22">
    <property type="entry name" value="REGULATOR OF RPOS"/>
    <property type="match status" value="1"/>
</dbReference>
<feature type="domain" description="OmpR/PhoB-type" evidence="9">
    <location>
        <begin position="124"/>
        <end position="223"/>
    </location>
</feature>
<dbReference type="InterPro" id="IPR011006">
    <property type="entry name" value="CheY-like_superfamily"/>
</dbReference>
<proteinExistence type="predicted"/>
<dbReference type="Pfam" id="PF00486">
    <property type="entry name" value="Trans_reg_C"/>
    <property type="match status" value="1"/>
</dbReference>
<evidence type="ECO:0000256" key="5">
    <source>
        <dbReference type="ARBA" id="ARBA00023163"/>
    </source>
</evidence>
<dbReference type="Gene3D" id="6.10.250.690">
    <property type="match status" value="1"/>
</dbReference>
<evidence type="ECO:0000259" key="8">
    <source>
        <dbReference type="PROSITE" id="PS50110"/>
    </source>
</evidence>
<evidence type="ECO:0000259" key="9">
    <source>
        <dbReference type="PROSITE" id="PS51755"/>
    </source>
</evidence>